<reference evidence="2" key="2">
    <citation type="submission" date="2020-09" db="EMBL/GenBank/DDBJ databases">
        <authorList>
            <person name="Sun Q."/>
            <person name="Ohkuma M."/>
        </authorList>
    </citation>
    <scope>NUCLEOTIDE SEQUENCE</scope>
    <source>
        <strain evidence="2">JCM 4518</strain>
    </source>
</reference>
<dbReference type="RefSeq" id="WP_229849818.1">
    <property type="nucleotide sequence ID" value="NZ_BMUL01000008.1"/>
</dbReference>
<evidence type="ECO:0000313" key="3">
    <source>
        <dbReference type="Proteomes" id="UP000644020"/>
    </source>
</evidence>
<feature type="compositionally biased region" description="Basic and acidic residues" evidence="1">
    <location>
        <begin position="74"/>
        <end position="90"/>
    </location>
</feature>
<protein>
    <submittedName>
        <fullName evidence="2">Uncharacterized protein</fullName>
    </submittedName>
</protein>
<feature type="compositionally biased region" description="Basic and acidic residues" evidence="1">
    <location>
        <begin position="97"/>
        <end position="110"/>
    </location>
</feature>
<comment type="caution">
    <text evidence="2">The sequence shown here is derived from an EMBL/GenBank/DDBJ whole genome shotgun (WGS) entry which is preliminary data.</text>
</comment>
<feature type="region of interest" description="Disordered" evidence="1">
    <location>
        <begin position="38"/>
        <end position="118"/>
    </location>
</feature>
<proteinExistence type="predicted"/>
<gene>
    <name evidence="2" type="ORF">GCM10010305_34790</name>
</gene>
<accession>A0A918T4B3</accession>
<organism evidence="2 3">
    <name type="scientific">Streptomyces termitum</name>
    <dbReference type="NCBI Taxonomy" id="67368"/>
    <lineage>
        <taxon>Bacteria</taxon>
        <taxon>Bacillati</taxon>
        <taxon>Actinomycetota</taxon>
        <taxon>Actinomycetes</taxon>
        <taxon>Kitasatosporales</taxon>
        <taxon>Streptomycetaceae</taxon>
        <taxon>Streptomyces</taxon>
    </lineage>
</organism>
<sequence>MRTPAAGDYNGPMTVFFCSRCGTGITPELTALAAVPEVFADGRDRDRKTRRAPSTVPRGHYAIDPDPWARSGRRAPEPDRPRGPRVHRADGPAAPADPRHTVLLHPDDAPALRPLPGNRNGTGCCGPSGDEGPNRACPCGTPIATPAADCLGPYELHLDPVRTHAFSPEPGHDPM</sequence>
<name>A0A918T4B3_9ACTN</name>
<dbReference type="EMBL" id="BMUL01000008">
    <property type="protein sequence ID" value="GHA88214.1"/>
    <property type="molecule type" value="Genomic_DNA"/>
</dbReference>
<dbReference type="Proteomes" id="UP000644020">
    <property type="component" value="Unassembled WGS sequence"/>
</dbReference>
<dbReference type="AlphaFoldDB" id="A0A918T4B3"/>
<keyword evidence="3" id="KW-1185">Reference proteome</keyword>
<reference evidence="2" key="1">
    <citation type="journal article" date="2014" name="Int. J. Syst. Evol. Microbiol.">
        <title>Complete genome sequence of Corynebacterium casei LMG S-19264T (=DSM 44701T), isolated from a smear-ripened cheese.</title>
        <authorList>
            <consortium name="US DOE Joint Genome Institute (JGI-PGF)"/>
            <person name="Walter F."/>
            <person name="Albersmeier A."/>
            <person name="Kalinowski J."/>
            <person name="Ruckert C."/>
        </authorList>
    </citation>
    <scope>NUCLEOTIDE SEQUENCE</scope>
    <source>
        <strain evidence="2">JCM 4518</strain>
    </source>
</reference>
<evidence type="ECO:0000256" key="1">
    <source>
        <dbReference type="SAM" id="MobiDB-lite"/>
    </source>
</evidence>
<evidence type="ECO:0000313" key="2">
    <source>
        <dbReference type="EMBL" id="GHA88214.1"/>
    </source>
</evidence>